<comment type="pathway">
    <text evidence="2">Lipid metabolism; sphingolipid metabolism.</text>
</comment>
<evidence type="ECO:0000313" key="17">
    <source>
        <dbReference type="EMBL" id="PGH21492.1"/>
    </source>
</evidence>
<comment type="subcellular location">
    <subcellularLocation>
        <location evidence="1">Endoplasmic reticulum membrane</location>
    </subcellularLocation>
</comment>
<keyword evidence="13" id="KW-0472">Membrane</keyword>
<name>A0A2B7YKW6_POLH7</name>
<dbReference type="EC" id="1.1.1.102" evidence="14"/>
<sequence length="331" mass="36637">MLGFTVKNYFPVKGRTAVVTGGSEGMGRSVAIELSRRGANVVIVARNVNKLKAAIELIKAAALDPQNQKFHFVSADLRDANENDRVQEEVTKFNGGIPPDVVWCCAGLCLPGFFINISPQTLSDQMETVYWTAAYTAHATLRRWLTPTVKNEHPDKSPARHLIFTGSTASFVPITGYGPYSPAKAAMRALADTLAQEVEVYNGARRNPENLAPSADVKIHMVFPMGILSPGYENETKMKPELTKILEEADKPQTPEEVAEISIRALERGEYMITTMLVGTFMKASAMGSSPRNYMIRDTLYSWLSSIVFLQVIPDLRNKAWKWGKRNGVPK</sequence>
<dbReference type="EMBL" id="PDNA01000034">
    <property type="protein sequence ID" value="PGH21492.1"/>
    <property type="molecule type" value="Genomic_DNA"/>
</dbReference>
<evidence type="ECO:0000256" key="11">
    <source>
        <dbReference type="ARBA" id="ARBA00023002"/>
    </source>
</evidence>
<keyword evidence="18" id="KW-1185">Reference proteome</keyword>
<evidence type="ECO:0000256" key="7">
    <source>
        <dbReference type="ARBA" id="ARBA00022824"/>
    </source>
</evidence>
<dbReference type="GO" id="GO:0047560">
    <property type="term" value="F:3-dehydrosphinganine reductase activity"/>
    <property type="evidence" value="ECO:0007669"/>
    <property type="project" value="UniProtKB-EC"/>
</dbReference>
<evidence type="ECO:0000256" key="2">
    <source>
        <dbReference type="ARBA" id="ARBA00004760"/>
    </source>
</evidence>
<dbReference type="GO" id="GO:0006666">
    <property type="term" value="P:3-keto-sphinganine metabolic process"/>
    <property type="evidence" value="ECO:0007669"/>
    <property type="project" value="InterPro"/>
</dbReference>
<keyword evidence="6" id="KW-0547">Nucleotide-binding</keyword>
<dbReference type="GO" id="GO:0000166">
    <property type="term" value="F:nucleotide binding"/>
    <property type="evidence" value="ECO:0007669"/>
    <property type="project" value="UniProtKB-KW"/>
</dbReference>
<proteinExistence type="inferred from homology"/>
<comment type="catalytic activity">
    <reaction evidence="16">
        <text>sphinganine + NADP(+) = 3-oxosphinganine + NADPH + H(+)</text>
        <dbReference type="Rhea" id="RHEA:22640"/>
        <dbReference type="ChEBI" id="CHEBI:15378"/>
        <dbReference type="ChEBI" id="CHEBI:57783"/>
        <dbReference type="ChEBI" id="CHEBI:57817"/>
        <dbReference type="ChEBI" id="CHEBI:58299"/>
        <dbReference type="ChEBI" id="CHEBI:58349"/>
        <dbReference type="EC" id="1.1.1.102"/>
    </reaction>
    <physiologicalReaction direction="right-to-left" evidence="16">
        <dbReference type="Rhea" id="RHEA:22642"/>
    </physiologicalReaction>
</comment>
<evidence type="ECO:0000313" key="18">
    <source>
        <dbReference type="Proteomes" id="UP000224634"/>
    </source>
</evidence>
<reference evidence="17 18" key="1">
    <citation type="submission" date="2017-10" db="EMBL/GenBank/DDBJ databases">
        <title>Comparative genomics in systemic dimorphic fungi from Ajellomycetaceae.</title>
        <authorList>
            <person name="Munoz J.F."/>
            <person name="Mcewen J.G."/>
            <person name="Clay O.K."/>
            <person name="Cuomo C.A."/>
        </authorList>
    </citation>
    <scope>NUCLEOTIDE SEQUENCE [LARGE SCALE GENOMIC DNA]</scope>
    <source>
        <strain evidence="17 18">UAMH7299</strain>
    </source>
</reference>
<evidence type="ECO:0000256" key="10">
    <source>
        <dbReference type="ARBA" id="ARBA00022989"/>
    </source>
</evidence>
<keyword evidence="12" id="KW-0443">Lipid metabolism</keyword>
<evidence type="ECO:0000256" key="1">
    <source>
        <dbReference type="ARBA" id="ARBA00004586"/>
    </source>
</evidence>
<evidence type="ECO:0000256" key="15">
    <source>
        <dbReference type="ARBA" id="ARBA00044737"/>
    </source>
</evidence>
<evidence type="ECO:0000256" key="13">
    <source>
        <dbReference type="ARBA" id="ARBA00023136"/>
    </source>
</evidence>
<keyword evidence="11" id="KW-0560">Oxidoreductase</keyword>
<dbReference type="InterPro" id="IPR036291">
    <property type="entry name" value="NAD(P)-bd_dom_sf"/>
</dbReference>
<evidence type="ECO:0000256" key="16">
    <source>
        <dbReference type="ARBA" id="ARBA00048930"/>
    </source>
</evidence>
<comment type="pathway">
    <text evidence="3">Sphingolipid metabolism.</text>
</comment>
<gene>
    <name evidence="17" type="ORF">AJ80_03160</name>
</gene>
<organism evidence="17 18">
    <name type="scientific">Polytolypa hystricis (strain UAMH7299)</name>
    <dbReference type="NCBI Taxonomy" id="1447883"/>
    <lineage>
        <taxon>Eukaryota</taxon>
        <taxon>Fungi</taxon>
        <taxon>Dikarya</taxon>
        <taxon>Ascomycota</taxon>
        <taxon>Pezizomycotina</taxon>
        <taxon>Eurotiomycetes</taxon>
        <taxon>Eurotiomycetidae</taxon>
        <taxon>Onygenales</taxon>
        <taxon>Onygenales incertae sedis</taxon>
        <taxon>Polytolypa</taxon>
    </lineage>
</organism>
<dbReference type="PANTHER" id="PTHR43550">
    <property type="entry name" value="3-KETODIHYDROSPHINGOSINE REDUCTASE"/>
    <property type="match status" value="1"/>
</dbReference>
<dbReference type="PANTHER" id="PTHR43550:SF3">
    <property type="entry name" value="3-KETODIHYDROSPHINGOSINE REDUCTASE"/>
    <property type="match status" value="1"/>
</dbReference>
<keyword evidence="7" id="KW-0256">Endoplasmic reticulum</keyword>
<dbReference type="AlphaFoldDB" id="A0A2B7YKW6"/>
<keyword evidence="10" id="KW-1133">Transmembrane helix</keyword>
<dbReference type="InterPro" id="IPR002347">
    <property type="entry name" value="SDR_fam"/>
</dbReference>
<evidence type="ECO:0000256" key="12">
    <source>
        <dbReference type="ARBA" id="ARBA00023098"/>
    </source>
</evidence>
<dbReference type="OrthoDB" id="10267115at2759"/>
<dbReference type="STRING" id="1447883.A0A2B7YKW6"/>
<keyword evidence="8" id="KW-0521">NADP</keyword>
<evidence type="ECO:0000256" key="8">
    <source>
        <dbReference type="ARBA" id="ARBA00022857"/>
    </source>
</evidence>
<dbReference type="GO" id="GO:0005789">
    <property type="term" value="C:endoplasmic reticulum membrane"/>
    <property type="evidence" value="ECO:0007669"/>
    <property type="project" value="UniProtKB-SubCell"/>
</dbReference>
<dbReference type="FunFam" id="3.40.50.720:FF:000456">
    <property type="entry name" value="3-ketodihydrosphingosine reductase tsc10"/>
    <property type="match status" value="1"/>
</dbReference>
<evidence type="ECO:0000256" key="6">
    <source>
        <dbReference type="ARBA" id="ARBA00022741"/>
    </source>
</evidence>
<dbReference type="PRINTS" id="PR00081">
    <property type="entry name" value="GDHRDH"/>
</dbReference>
<evidence type="ECO:0000256" key="4">
    <source>
        <dbReference type="ARBA" id="ARBA00006484"/>
    </source>
</evidence>
<comment type="caution">
    <text evidence="17">The sequence shown here is derived from an EMBL/GenBank/DDBJ whole genome shotgun (WGS) entry which is preliminary data.</text>
</comment>
<comment type="similarity">
    <text evidence="4">Belongs to the short-chain dehydrogenases/reductases (SDR) family.</text>
</comment>
<dbReference type="InterPro" id="IPR045022">
    <property type="entry name" value="KDSR-like"/>
</dbReference>
<dbReference type="Pfam" id="PF00106">
    <property type="entry name" value="adh_short"/>
    <property type="match status" value="1"/>
</dbReference>
<accession>A0A2B7YKW6</accession>
<comment type="function">
    <text evidence="15">Catalyzes the reduction of 3'-oxosphinganine (3-ketodihydrosphingosine/KDS) to sphinganine (dihydrosphingosine/DHS), the second step of de novo sphingolipid biosynthesis.</text>
</comment>
<keyword evidence="5" id="KW-0812">Transmembrane</keyword>
<protein>
    <recommendedName>
        <fullName evidence="14">3-dehydrosphinganine reductase</fullName>
        <ecNumber evidence="14">1.1.1.102</ecNumber>
    </recommendedName>
</protein>
<evidence type="ECO:0000256" key="5">
    <source>
        <dbReference type="ARBA" id="ARBA00022692"/>
    </source>
</evidence>
<keyword evidence="9" id="KW-0746">Sphingolipid metabolism</keyword>
<dbReference type="Gene3D" id="3.40.50.720">
    <property type="entry name" value="NAD(P)-binding Rossmann-like Domain"/>
    <property type="match status" value="1"/>
</dbReference>
<dbReference type="GO" id="GO:0030148">
    <property type="term" value="P:sphingolipid biosynthetic process"/>
    <property type="evidence" value="ECO:0007669"/>
    <property type="project" value="InterPro"/>
</dbReference>
<dbReference type="Proteomes" id="UP000224634">
    <property type="component" value="Unassembled WGS sequence"/>
</dbReference>
<dbReference type="SUPFAM" id="SSF51735">
    <property type="entry name" value="NAD(P)-binding Rossmann-fold domains"/>
    <property type="match status" value="1"/>
</dbReference>
<evidence type="ECO:0000256" key="3">
    <source>
        <dbReference type="ARBA" id="ARBA00004991"/>
    </source>
</evidence>
<dbReference type="CDD" id="cd08939">
    <property type="entry name" value="KDSR-like_SDR_c"/>
    <property type="match status" value="1"/>
</dbReference>
<evidence type="ECO:0000256" key="14">
    <source>
        <dbReference type="ARBA" id="ARBA00026112"/>
    </source>
</evidence>
<evidence type="ECO:0000256" key="9">
    <source>
        <dbReference type="ARBA" id="ARBA00022919"/>
    </source>
</evidence>